<dbReference type="HAMAP" id="MF_01318_B">
    <property type="entry name" value="Ribosomal_uL1_B"/>
    <property type="match status" value="1"/>
</dbReference>
<dbReference type="InterPro" id="IPR023673">
    <property type="entry name" value="Ribosomal_uL1_CS"/>
</dbReference>
<keyword evidence="4 6" id="KW-0689">Ribosomal protein</keyword>
<evidence type="ECO:0000256" key="4">
    <source>
        <dbReference type="ARBA" id="ARBA00022980"/>
    </source>
</evidence>
<dbReference type="InterPro" id="IPR002143">
    <property type="entry name" value="Ribosomal_uL1"/>
</dbReference>
<dbReference type="GO" id="GO:0006412">
    <property type="term" value="P:translation"/>
    <property type="evidence" value="ECO:0007669"/>
    <property type="project" value="InterPro"/>
</dbReference>
<dbReference type="PROSITE" id="PS01199">
    <property type="entry name" value="RIBOSOMAL_L1"/>
    <property type="match status" value="1"/>
</dbReference>
<protein>
    <submittedName>
        <fullName evidence="6">50S ribosomal protein L1</fullName>
    </submittedName>
</protein>
<dbReference type="EMBL" id="VSSQ01001793">
    <property type="protein sequence ID" value="MPM11165.1"/>
    <property type="molecule type" value="Genomic_DNA"/>
</dbReference>
<sequence length="237" mass="24927">MAKHGKRFAEAAKLVDSNKMYDPMEALDLVVKTSTTKFVESVDLAVVLGVNPKHADQNVRGATVMPAGLGKTVRVLAFAKGDKAKEAEAAGADIVGAEELVAQIQGGWMDFDVAVATPDVMGLVGRLGRVLGPRGLMPNPRTGTVSMEIGKAINEIKAGKVEYRVDKAGVVHVPIGKANFTADKLAINMEAIMDALVKARPAAAKGTYIRSVTISTTMGPGIHVNPQKAAEKFVPQA</sequence>
<keyword evidence="5" id="KW-0687">Ribonucleoprotein</keyword>
<dbReference type="CDD" id="cd00403">
    <property type="entry name" value="Ribosomal_L1"/>
    <property type="match status" value="1"/>
</dbReference>
<dbReference type="GO" id="GO:0003735">
    <property type="term" value="F:structural constituent of ribosome"/>
    <property type="evidence" value="ECO:0007669"/>
    <property type="project" value="InterPro"/>
</dbReference>
<keyword evidence="3" id="KW-0694">RNA-binding</keyword>
<dbReference type="Gene3D" id="3.40.50.790">
    <property type="match status" value="1"/>
</dbReference>
<comment type="caution">
    <text evidence="6">The sequence shown here is derived from an EMBL/GenBank/DDBJ whole genome shotgun (WGS) entry which is preliminary data.</text>
</comment>
<reference evidence="6" key="1">
    <citation type="submission" date="2019-08" db="EMBL/GenBank/DDBJ databases">
        <authorList>
            <person name="Kucharzyk K."/>
            <person name="Murdoch R.W."/>
            <person name="Higgins S."/>
            <person name="Loffler F."/>
        </authorList>
    </citation>
    <scope>NUCLEOTIDE SEQUENCE</scope>
</reference>
<gene>
    <name evidence="6" type="primary">rplA_21</name>
    <name evidence="6" type="ORF">SDC9_57504</name>
</gene>
<dbReference type="InterPro" id="IPR028364">
    <property type="entry name" value="Ribosomal_uL1/biogenesis"/>
</dbReference>
<evidence type="ECO:0000256" key="5">
    <source>
        <dbReference type="ARBA" id="ARBA00023274"/>
    </source>
</evidence>
<dbReference type="AlphaFoldDB" id="A0A644X4U4"/>
<comment type="similarity">
    <text evidence="1">Belongs to the universal ribosomal protein uL1 family.</text>
</comment>
<dbReference type="InterPro" id="IPR023674">
    <property type="entry name" value="Ribosomal_uL1-like"/>
</dbReference>
<keyword evidence="2" id="KW-0699">rRNA-binding</keyword>
<accession>A0A644X4U4</accession>
<evidence type="ECO:0000256" key="3">
    <source>
        <dbReference type="ARBA" id="ARBA00022884"/>
    </source>
</evidence>
<dbReference type="PIRSF" id="PIRSF002155">
    <property type="entry name" value="Ribosomal_L1"/>
    <property type="match status" value="1"/>
</dbReference>
<evidence type="ECO:0000256" key="2">
    <source>
        <dbReference type="ARBA" id="ARBA00022730"/>
    </source>
</evidence>
<evidence type="ECO:0000256" key="1">
    <source>
        <dbReference type="ARBA" id="ARBA00010531"/>
    </source>
</evidence>
<dbReference type="GO" id="GO:0015934">
    <property type="term" value="C:large ribosomal subunit"/>
    <property type="evidence" value="ECO:0007669"/>
    <property type="project" value="InterPro"/>
</dbReference>
<dbReference type="GO" id="GO:0019843">
    <property type="term" value="F:rRNA binding"/>
    <property type="evidence" value="ECO:0007669"/>
    <property type="project" value="UniProtKB-KW"/>
</dbReference>
<organism evidence="6">
    <name type="scientific">bioreactor metagenome</name>
    <dbReference type="NCBI Taxonomy" id="1076179"/>
    <lineage>
        <taxon>unclassified sequences</taxon>
        <taxon>metagenomes</taxon>
        <taxon>ecological metagenomes</taxon>
    </lineage>
</organism>
<dbReference type="FunFam" id="3.40.50.790:FF:000001">
    <property type="entry name" value="50S ribosomal protein L1"/>
    <property type="match status" value="1"/>
</dbReference>
<dbReference type="Pfam" id="PF00687">
    <property type="entry name" value="Ribosomal_L1"/>
    <property type="match status" value="1"/>
</dbReference>
<dbReference type="PANTHER" id="PTHR36427:SF3">
    <property type="entry name" value="LARGE RIBOSOMAL SUBUNIT PROTEIN UL1M"/>
    <property type="match status" value="1"/>
</dbReference>
<evidence type="ECO:0000313" key="6">
    <source>
        <dbReference type="EMBL" id="MPM11165.1"/>
    </source>
</evidence>
<name>A0A644X4U4_9ZZZZ</name>
<dbReference type="NCBIfam" id="TIGR01169">
    <property type="entry name" value="rplA_bact"/>
    <property type="match status" value="1"/>
</dbReference>
<dbReference type="InterPro" id="IPR005878">
    <property type="entry name" value="Ribosom_uL1_bac-type"/>
</dbReference>
<dbReference type="PANTHER" id="PTHR36427">
    <property type="entry name" value="54S RIBOSOMAL PROTEIN L1, MITOCHONDRIAL"/>
    <property type="match status" value="1"/>
</dbReference>
<proteinExistence type="inferred from homology"/>
<dbReference type="Gene3D" id="3.30.190.20">
    <property type="match status" value="1"/>
</dbReference>
<dbReference type="InterPro" id="IPR016095">
    <property type="entry name" value="Ribosomal_uL1_3-a/b-sand"/>
</dbReference>
<dbReference type="SUPFAM" id="SSF56808">
    <property type="entry name" value="Ribosomal protein L1"/>
    <property type="match status" value="1"/>
</dbReference>